<evidence type="ECO:0000313" key="4">
    <source>
        <dbReference type="Proteomes" id="UP000756346"/>
    </source>
</evidence>
<dbReference type="InterPro" id="IPR014756">
    <property type="entry name" value="Ig_E-set"/>
</dbReference>
<reference evidence="3" key="1">
    <citation type="journal article" date="2021" name="Nat. Commun.">
        <title>Genetic determinants of endophytism in the Arabidopsis root mycobiome.</title>
        <authorList>
            <person name="Mesny F."/>
            <person name="Miyauchi S."/>
            <person name="Thiergart T."/>
            <person name="Pickel B."/>
            <person name="Atanasova L."/>
            <person name="Karlsson M."/>
            <person name="Huettel B."/>
            <person name="Barry K.W."/>
            <person name="Haridas S."/>
            <person name="Chen C."/>
            <person name="Bauer D."/>
            <person name="Andreopoulos W."/>
            <person name="Pangilinan J."/>
            <person name="LaButti K."/>
            <person name="Riley R."/>
            <person name="Lipzen A."/>
            <person name="Clum A."/>
            <person name="Drula E."/>
            <person name="Henrissat B."/>
            <person name="Kohler A."/>
            <person name="Grigoriev I.V."/>
            <person name="Martin F.M."/>
            <person name="Hacquard S."/>
        </authorList>
    </citation>
    <scope>NUCLEOTIDE SEQUENCE</scope>
    <source>
        <strain evidence="3">MPI-CAGE-CH-0230</strain>
    </source>
</reference>
<feature type="region of interest" description="Disordered" evidence="2">
    <location>
        <begin position="190"/>
        <end position="265"/>
    </location>
</feature>
<gene>
    <name evidence="3" type="ORF">B0I36DRAFT_359531</name>
</gene>
<dbReference type="Gene3D" id="2.60.40.10">
    <property type="entry name" value="Immunoglobulins"/>
    <property type="match status" value="1"/>
</dbReference>
<feature type="compositionally biased region" description="Acidic residues" evidence="2">
    <location>
        <begin position="192"/>
        <end position="203"/>
    </location>
</feature>
<proteinExistence type="inferred from homology"/>
<evidence type="ECO:0000256" key="1">
    <source>
        <dbReference type="ARBA" id="ARBA00010926"/>
    </source>
</evidence>
<dbReference type="RefSeq" id="XP_046017021.1">
    <property type="nucleotide sequence ID" value="XM_046158145.1"/>
</dbReference>
<evidence type="ECO:0000313" key="3">
    <source>
        <dbReference type="EMBL" id="KAH7037900.1"/>
    </source>
</evidence>
<sequence length="541" mass="59410">MSASQVTAEFAFHKPGTQPPVYIAGSFTDPPWQPHEMEAAKRDDGEYIFKRSWPVKGGIDIQYKYRIGNGDCWVLDEGEQVVDDGHGNLNNTLSTSRFTSEYKEGDTGKLLLPRVGALRDSERPSRTVTPDFVRTTIEVSDSAALLHDEVPSREVPRHLASTAADSPQEIHTPIEEVARTAAEVANTAAKLDDEDLSGEDDNDEAHPDDPPMLAHECMFGEDSNREYTSRPPENLSPSPKRNLDRWEKDETVQPDIDLDDPRLERFPSERSAIYATVRRLSTSVDHDDVGTTLAVPRSPGAYPDDRMLGEGYAASPIDIDSPADGSRWLRTSDASHSPDKDVGLKSVSSLQSIPEGDDDEAPRKTSRTSRPSRPAEPKSYNKSNEGGGHVDDEGISMNVPVRERTPKYTWEKKPRGRSGSLTDHDAMTGADDAGPSMVAINHTQIDTPDVLVHGPELVDDGGDCTTSSGYDTVPNMKEGSKAGAAKAQIPAQRPGTRSTVHSVQTVASLQSPKSSSTWLKSWFRVVFIDFFGGIFKRLFRR</sequence>
<dbReference type="InterPro" id="IPR013783">
    <property type="entry name" value="Ig-like_fold"/>
</dbReference>
<dbReference type="InterPro" id="IPR050827">
    <property type="entry name" value="CRP1_MDG1_kinase"/>
</dbReference>
<dbReference type="CDD" id="cd02859">
    <property type="entry name" value="E_set_AMPKbeta_like_N"/>
    <property type="match status" value="1"/>
</dbReference>
<feature type="region of interest" description="Disordered" evidence="2">
    <location>
        <begin position="279"/>
        <end position="425"/>
    </location>
</feature>
<dbReference type="OrthoDB" id="5350410at2759"/>
<comment type="similarity">
    <text evidence="1">Belongs to the 5'-AMP-activated protein kinase beta subunit family.</text>
</comment>
<evidence type="ECO:0008006" key="5">
    <source>
        <dbReference type="Google" id="ProtNLM"/>
    </source>
</evidence>
<feature type="compositionally biased region" description="Basic and acidic residues" evidence="2">
    <location>
        <begin position="241"/>
        <end position="251"/>
    </location>
</feature>
<keyword evidence="4" id="KW-1185">Reference proteome</keyword>
<comment type="caution">
    <text evidence="3">The sequence shown here is derived from an EMBL/GenBank/DDBJ whole genome shotgun (WGS) entry which is preliminary data.</text>
</comment>
<name>A0A9P9BSH3_9PEZI</name>
<evidence type="ECO:0000256" key="2">
    <source>
        <dbReference type="SAM" id="MobiDB-lite"/>
    </source>
</evidence>
<organism evidence="3 4">
    <name type="scientific">Microdochium trichocladiopsis</name>
    <dbReference type="NCBI Taxonomy" id="1682393"/>
    <lineage>
        <taxon>Eukaryota</taxon>
        <taxon>Fungi</taxon>
        <taxon>Dikarya</taxon>
        <taxon>Ascomycota</taxon>
        <taxon>Pezizomycotina</taxon>
        <taxon>Sordariomycetes</taxon>
        <taxon>Xylariomycetidae</taxon>
        <taxon>Xylariales</taxon>
        <taxon>Microdochiaceae</taxon>
        <taxon>Microdochium</taxon>
    </lineage>
</organism>
<dbReference type="PANTHER" id="PTHR10343:SF84">
    <property type="entry name" value="5'-AMP-ACTIVATED PROTEIN KINASE SUBUNIT BETA-1"/>
    <property type="match status" value="1"/>
</dbReference>
<accession>A0A9P9BSH3</accession>
<dbReference type="EMBL" id="JAGTJQ010000002">
    <property type="protein sequence ID" value="KAH7037900.1"/>
    <property type="molecule type" value="Genomic_DNA"/>
</dbReference>
<dbReference type="PANTHER" id="PTHR10343">
    <property type="entry name" value="5'-AMP-ACTIVATED PROTEIN KINASE , BETA SUBUNIT"/>
    <property type="match status" value="1"/>
</dbReference>
<dbReference type="AlphaFoldDB" id="A0A9P9BSH3"/>
<dbReference type="GeneID" id="70187691"/>
<protein>
    <recommendedName>
        <fullName evidence="5">AMP-activated protein kinase glycogen-binding domain-containing protein</fullName>
    </recommendedName>
</protein>
<dbReference type="SUPFAM" id="SSF81296">
    <property type="entry name" value="E set domains"/>
    <property type="match status" value="1"/>
</dbReference>
<feature type="compositionally biased region" description="Basic and acidic residues" evidence="2">
    <location>
        <begin position="401"/>
        <end position="413"/>
    </location>
</feature>
<dbReference type="Proteomes" id="UP000756346">
    <property type="component" value="Unassembled WGS sequence"/>
</dbReference>